<dbReference type="AlphaFoldDB" id="A0A059C0C1"/>
<accession>A0A059C0C1</accession>
<dbReference type="InParanoid" id="A0A059C0C1"/>
<gene>
    <name evidence="1" type="ORF">EUGRSUZ_E00303</name>
</gene>
<name>A0A059C0C1_EUCGR</name>
<sequence>MWGDSENLHSFRSCICLWVDCPNSNRGTRSLIFSLKGDAGRLPAPFDDVSKESELKSHCRDEAGLLLSYVAEYDSLFYRGIEREVLPRRCSSSPIGFSEMPERALVV</sequence>
<protein>
    <submittedName>
        <fullName evidence="1">Uncharacterized protein</fullName>
    </submittedName>
</protein>
<reference evidence="1" key="1">
    <citation type="submission" date="2013-07" db="EMBL/GenBank/DDBJ databases">
        <title>The genome of Eucalyptus grandis.</title>
        <authorList>
            <person name="Schmutz J."/>
            <person name="Hayes R."/>
            <person name="Myburg A."/>
            <person name="Tuskan G."/>
            <person name="Grattapaglia D."/>
            <person name="Rokhsar D.S."/>
        </authorList>
    </citation>
    <scope>NUCLEOTIDE SEQUENCE</scope>
    <source>
        <tissue evidence="1">Leaf extractions</tissue>
    </source>
</reference>
<proteinExistence type="predicted"/>
<organism evidence="1">
    <name type="scientific">Eucalyptus grandis</name>
    <name type="common">Flooded gum</name>
    <dbReference type="NCBI Taxonomy" id="71139"/>
    <lineage>
        <taxon>Eukaryota</taxon>
        <taxon>Viridiplantae</taxon>
        <taxon>Streptophyta</taxon>
        <taxon>Embryophyta</taxon>
        <taxon>Tracheophyta</taxon>
        <taxon>Spermatophyta</taxon>
        <taxon>Magnoliopsida</taxon>
        <taxon>eudicotyledons</taxon>
        <taxon>Gunneridae</taxon>
        <taxon>Pentapetalae</taxon>
        <taxon>rosids</taxon>
        <taxon>malvids</taxon>
        <taxon>Myrtales</taxon>
        <taxon>Myrtaceae</taxon>
        <taxon>Myrtoideae</taxon>
        <taxon>Eucalypteae</taxon>
        <taxon>Eucalyptus</taxon>
    </lineage>
</organism>
<dbReference type="Gramene" id="KCW71817">
    <property type="protein sequence ID" value="KCW71817"/>
    <property type="gene ID" value="EUGRSUZ_E00303"/>
</dbReference>
<dbReference type="EMBL" id="KK198757">
    <property type="protein sequence ID" value="KCW71817.1"/>
    <property type="molecule type" value="Genomic_DNA"/>
</dbReference>
<evidence type="ECO:0000313" key="1">
    <source>
        <dbReference type="EMBL" id="KCW71817.1"/>
    </source>
</evidence>